<organism evidence="1 2">
    <name type="scientific">Psophocarpus tetragonolobus</name>
    <name type="common">Winged bean</name>
    <name type="synonym">Dolichos tetragonolobus</name>
    <dbReference type="NCBI Taxonomy" id="3891"/>
    <lineage>
        <taxon>Eukaryota</taxon>
        <taxon>Viridiplantae</taxon>
        <taxon>Streptophyta</taxon>
        <taxon>Embryophyta</taxon>
        <taxon>Tracheophyta</taxon>
        <taxon>Spermatophyta</taxon>
        <taxon>Magnoliopsida</taxon>
        <taxon>eudicotyledons</taxon>
        <taxon>Gunneridae</taxon>
        <taxon>Pentapetalae</taxon>
        <taxon>rosids</taxon>
        <taxon>fabids</taxon>
        <taxon>Fabales</taxon>
        <taxon>Fabaceae</taxon>
        <taxon>Papilionoideae</taxon>
        <taxon>50 kb inversion clade</taxon>
        <taxon>NPAAA clade</taxon>
        <taxon>indigoferoid/millettioid clade</taxon>
        <taxon>Phaseoleae</taxon>
        <taxon>Psophocarpus</taxon>
    </lineage>
</organism>
<evidence type="ECO:0000313" key="1">
    <source>
        <dbReference type="EMBL" id="KAK7376279.1"/>
    </source>
</evidence>
<gene>
    <name evidence="1" type="ORF">VNO78_34742</name>
</gene>
<dbReference type="EMBL" id="JAYMYS010000028">
    <property type="protein sequence ID" value="KAK7376279.1"/>
    <property type="molecule type" value="Genomic_DNA"/>
</dbReference>
<protein>
    <submittedName>
        <fullName evidence="1">Uncharacterized protein</fullName>
    </submittedName>
</protein>
<evidence type="ECO:0000313" key="2">
    <source>
        <dbReference type="Proteomes" id="UP001386955"/>
    </source>
</evidence>
<dbReference type="Proteomes" id="UP001386955">
    <property type="component" value="Unassembled WGS sequence"/>
</dbReference>
<proteinExistence type="predicted"/>
<accession>A0AAN9RLP5</accession>
<keyword evidence="2" id="KW-1185">Reference proteome</keyword>
<name>A0AAN9RLP5_PSOTE</name>
<sequence length="84" mass="9376">MLFVYLVLKANCTSNIIDAFILFCKVSSHKCQRSQLCSPSVSMSTPLVPEGIFGQTVTDVIFPLFLLPTYRVFTFDATIFSNTT</sequence>
<reference evidence="1 2" key="1">
    <citation type="submission" date="2024-01" db="EMBL/GenBank/DDBJ databases">
        <title>The genomes of 5 underutilized Papilionoideae crops provide insights into root nodulation and disease resistanc.</title>
        <authorList>
            <person name="Jiang F."/>
        </authorList>
    </citation>
    <scope>NUCLEOTIDE SEQUENCE [LARGE SCALE GENOMIC DNA]</scope>
    <source>
        <strain evidence="1">DUOXIRENSHENG_FW03</strain>
        <tissue evidence="1">Leaves</tissue>
    </source>
</reference>
<comment type="caution">
    <text evidence="1">The sequence shown here is derived from an EMBL/GenBank/DDBJ whole genome shotgun (WGS) entry which is preliminary data.</text>
</comment>
<dbReference type="AlphaFoldDB" id="A0AAN9RLP5"/>